<evidence type="ECO:0000256" key="6">
    <source>
        <dbReference type="ARBA" id="ARBA00023242"/>
    </source>
</evidence>
<evidence type="ECO:0000256" key="4">
    <source>
        <dbReference type="ARBA" id="ARBA00022771"/>
    </source>
</evidence>
<dbReference type="GO" id="GO:0006289">
    <property type="term" value="P:nucleotide-excision repair"/>
    <property type="evidence" value="ECO:0007669"/>
    <property type="project" value="InterPro"/>
</dbReference>
<feature type="domain" description="RING-type" evidence="11">
    <location>
        <begin position="18"/>
        <end position="61"/>
    </location>
</feature>
<evidence type="ECO:0000256" key="10">
    <source>
        <dbReference type="SAM" id="MobiDB-lite"/>
    </source>
</evidence>
<name>A0A0J9HHX3_AJEDA</name>
<comment type="subcellular location">
    <subcellularLocation>
        <location evidence="1">Nucleus</location>
    </subcellularLocation>
</comment>
<dbReference type="SUPFAM" id="SSF57850">
    <property type="entry name" value="RING/U-box"/>
    <property type="match status" value="1"/>
</dbReference>
<keyword evidence="4 9" id="KW-0863">Zinc-finger</keyword>
<dbReference type="PROSITE" id="PS00518">
    <property type="entry name" value="ZF_RING_1"/>
    <property type="match status" value="1"/>
</dbReference>
<dbReference type="InterPro" id="IPR001841">
    <property type="entry name" value="Znf_RING"/>
</dbReference>
<organism evidence="12">
    <name type="scientific">Ajellomyces dermatitidis (strain ATCC 18188 / CBS 674.68)</name>
    <name type="common">Blastomyces dermatitidis</name>
    <dbReference type="NCBI Taxonomy" id="653446"/>
    <lineage>
        <taxon>Eukaryota</taxon>
        <taxon>Fungi</taxon>
        <taxon>Dikarya</taxon>
        <taxon>Ascomycota</taxon>
        <taxon>Pezizomycotina</taxon>
        <taxon>Eurotiomycetes</taxon>
        <taxon>Eurotiomycetidae</taxon>
        <taxon>Onygenales</taxon>
        <taxon>Ajellomycetaceae</taxon>
        <taxon>Blastomyces</taxon>
    </lineage>
</organism>
<evidence type="ECO:0000256" key="3">
    <source>
        <dbReference type="ARBA" id="ARBA00022723"/>
    </source>
</evidence>
<accession>A0A0J9HHX3</accession>
<dbReference type="GO" id="GO:0061575">
    <property type="term" value="F:cyclin-dependent protein serine/threonine kinase activator activity"/>
    <property type="evidence" value="ECO:0007669"/>
    <property type="project" value="InterPro"/>
</dbReference>
<keyword evidence="12" id="KW-0808">Transferase</keyword>
<evidence type="ECO:0000256" key="2">
    <source>
        <dbReference type="ARBA" id="ARBA00022257"/>
    </source>
</evidence>
<dbReference type="PANTHER" id="PTHR12683">
    <property type="entry name" value="CDK-ACTIVATING KINASE ASSEMBLY FACTOR MAT1"/>
    <property type="match status" value="1"/>
</dbReference>
<gene>
    <name evidence="12" type="ORF">BDDG_08789</name>
</gene>
<evidence type="ECO:0000256" key="8">
    <source>
        <dbReference type="ARBA" id="ARBA00033277"/>
    </source>
</evidence>
<dbReference type="Pfam" id="PF17121">
    <property type="entry name" value="zf-C3HC4_5"/>
    <property type="match status" value="1"/>
</dbReference>
<dbReference type="Proteomes" id="UP000007802">
    <property type="component" value="Unassembled WGS sequence"/>
</dbReference>
<dbReference type="AlphaFoldDB" id="A0A0J9HHX3"/>
<evidence type="ECO:0000259" key="11">
    <source>
        <dbReference type="PROSITE" id="PS50089"/>
    </source>
</evidence>
<dbReference type="CDD" id="cd16573">
    <property type="entry name" value="RING-HC_TFB3-like"/>
    <property type="match status" value="1"/>
</dbReference>
<keyword evidence="6" id="KW-0539">Nucleus</keyword>
<dbReference type="InterPro" id="IPR015877">
    <property type="entry name" value="MAT1_centre"/>
</dbReference>
<feature type="region of interest" description="Disordered" evidence="10">
    <location>
        <begin position="356"/>
        <end position="379"/>
    </location>
</feature>
<dbReference type="InterPro" id="IPR013083">
    <property type="entry name" value="Znf_RING/FYVE/PHD"/>
</dbReference>
<dbReference type="Gene3D" id="3.30.40.10">
    <property type="entry name" value="Zinc/RING finger domain, C3HC4 (zinc finger)"/>
    <property type="match status" value="1"/>
</dbReference>
<dbReference type="GO" id="GO:0006357">
    <property type="term" value="P:regulation of transcription by RNA polymerase II"/>
    <property type="evidence" value="ECO:0007669"/>
    <property type="project" value="TreeGrafter"/>
</dbReference>
<sequence>MSFQSNGTRNRGEEDEVCPVCKSSRYLNPDMRFLINPECYHKMCESCVDRIFSSGPAPCPVAGCHKTLRKNRFRKQTFEDIGVEREVDIRKRVMQILNRREDEFDSKLAYDNFLEQREDIITNLVSGIDVVKTEAQLSQYAAANAKSIRRNQTLESQESAAFLKNQSLEQEQIRLRREAARQDYDNERRALLSGREDILTRLATGSVEEAEAIAKDGRQSMLKKSSARRSEEDRLKRKQAALLVDSKRAQALADAADKGTAPAFDSDLVKGLRRIQTPEPEKPYDPFGGIRLDGRDYYQLQGHYPSTYLDPIKDNVQMLAGGYNLGEYYARSLLEAFAGLGCFIDEEIAARNAATNPSPTGLAASAAASTPIPVDEEML</sequence>
<keyword evidence="12" id="KW-0418">Kinase</keyword>
<dbReference type="FunFam" id="3.30.40.10:FF:000037">
    <property type="entry name" value="Cdk-activating kinase assembly factor MAT1, centre"/>
    <property type="match status" value="1"/>
</dbReference>
<proteinExistence type="predicted"/>
<dbReference type="GO" id="GO:0070985">
    <property type="term" value="C:transcription factor TFIIK complex"/>
    <property type="evidence" value="ECO:0007669"/>
    <property type="project" value="UniProtKB-ARBA"/>
</dbReference>
<dbReference type="PANTHER" id="PTHR12683:SF13">
    <property type="entry name" value="CDK-ACTIVATING KINASE ASSEMBLY FACTOR MAT1"/>
    <property type="match status" value="1"/>
</dbReference>
<dbReference type="EMBL" id="GG749506">
    <property type="protein sequence ID" value="KMW68749.1"/>
    <property type="molecule type" value="Genomic_DNA"/>
</dbReference>
<dbReference type="GO" id="GO:0016301">
    <property type="term" value="F:kinase activity"/>
    <property type="evidence" value="ECO:0007669"/>
    <property type="project" value="UniProtKB-KW"/>
</dbReference>
<dbReference type="Pfam" id="PF06391">
    <property type="entry name" value="MAT1"/>
    <property type="match status" value="1"/>
</dbReference>
<dbReference type="PROSITE" id="PS50089">
    <property type="entry name" value="ZF_RING_2"/>
    <property type="match status" value="1"/>
</dbReference>
<keyword evidence="3" id="KW-0479">Metal-binding</keyword>
<dbReference type="InterPro" id="IPR017907">
    <property type="entry name" value="Znf_RING_CS"/>
</dbReference>
<evidence type="ECO:0000256" key="5">
    <source>
        <dbReference type="ARBA" id="ARBA00022833"/>
    </source>
</evidence>
<dbReference type="InterPro" id="IPR004575">
    <property type="entry name" value="MAT1/Tfb3"/>
</dbReference>
<protein>
    <recommendedName>
        <fullName evidence="2">RNA polymerase II transcription factor B subunit 3</fullName>
    </recommendedName>
    <alternativeName>
        <fullName evidence="8">RNA polymerase II transcription factor B 38 kDa subunit</fullName>
    </alternativeName>
    <alternativeName>
        <fullName evidence="7">RNA polymerase II transcription factor B p38 subunit</fullName>
    </alternativeName>
</protein>
<evidence type="ECO:0000256" key="9">
    <source>
        <dbReference type="PROSITE-ProRule" id="PRU00175"/>
    </source>
</evidence>
<dbReference type="NCBIfam" id="TIGR00570">
    <property type="entry name" value="cdk7"/>
    <property type="match status" value="1"/>
</dbReference>
<dbReference type="GO" id="GO:0008270">
    <property type="term" value="F:zinc ion binding"/>
    <property type="evidence" value="ECO:0007669"/>
    <property type="project" value="UniProtKB-KW"/>
</dbReference>
<evidence type="ECO:0000256" key="7">
    <source>
        <dbReference type="ARBA" id="ARBA00029873"/>
    </source>
</evidence>
<keyword evidence="5" id="KW-0862">Zinc</keyword>
<evidence type="ECO:0000313" key="12">
    <source>
        <dbReference type="EMBL" id="KMW68749.1"/>
    </source>
</evidence>
<evidence type="ECO:0000256" key="1">
    <source>
        <dbReference type="ARBA" id="ARBA00004123"/>
    </source>
</evidence>
<reference evidence="12" key="1">
    <citation type="submission" date="2010-03" db="EMBL/GenBank/DDBJ databases">
        <title>Annotation of Blastomyces dermatitidis strain ATCC 18188.</title>
        <authorList>
            <consortium name="The Broad Institute Genome Sequencing Platform"/>
            <consortium name="Broad Institute Genome Sequencing Center for Infectious Disease."/>
            <person name="Cuomo C."/>
            <person name="Klein B."/>
            <person name="Sullivan T."/>
            <person name="Heitman J."/>
            <person name="Young S."/>
            <person name="Zeng Q."/>
            <person name="Gargeya S."/>
            <person name="Alvarado L."/>
            <person name="Berlin A.M."/>
            <person name="Chapman S.B."/>
            <person name="Chen Z."/>
            <person name="Freedman E."/>
            <person name="Gellesch M."/>
            <person name="Goldberg J."/>
            <person name="Griggs A."/>
            <person name="Gujja S."/>
            <person name="Heilman E."/>
            <person name="Heiman D."/>
            <person name="Howarth C."/>
            <person name="Mehta T."/>
            <person name="Neiman D."/>
            <person name="Pearson M."/>
            <person name="Roberts A."/>
            <person name="Saif S."/>
            <person name="Shea T."/>
            <person name="Shenoy N."/>
            <person name="Sisk P."/>
            <person name="Stolte C."/>
            <person name="Sykes S."/>
            <person name="White J."/>
            <person name="Yandava C."/>
            <person name="Haas B."/>
            <person name="Nusbaum C."/>
            <person name="Birren B."/>
        </authorList>
    </citation>
    <scope>NUCLEOTIDE SEQUENCE</scope>
    <source>
        <strain evidence="12">ATCC 18188</strain>
    </source>
</reference>